<dbReference type="AlphaFoldDB" id="A0A1G8SF37"/>
<keyword evidence="5" id="KW-1185">Reference proteome</keyword>
<dbReference type="OrthoDB" id="5845122at2"/>
<dbReference type="PROSITE" id="PS51272">
    <property type="entry name" value="SLH"/>
    <property type="match status" value="2"/>
</dbReference>
<evidence type="ECO:0000313" key="5">
    <source>
        <dbReference type="Proteomes" id="UP000199225"/>
    </source>
</evidence>
<evidence type="ECO:0000256" key="2">
    <source>
        <dbReference type="SAM" id="SignalP"/>
    </source>
</evidence>
<dbReference type="InterPro" id="IPR051465">
    <property type="entry name" value="Cell_Envelope_Struct_Comp"/>
</dbReference>
<feature type="signal peptide" evidence="2">
    <location>
        <begin position="1"/>
        <end position="22"/>
    </location>
</feature>
<keyword evidence="1 2" id="KW-0732">Signal</keyword>
<accession>A0A1G8SF37</accession>
<evidence type="ECO:0000313" key="4">
    <source>
        <dbReference type="EMBL" id="SDJ27849.1"/>
    </source>
</evidence>
<dbReference type="STRING" id="86666.SAMN04490247_1427"/>
<proteinExistence type="predicted"/>
<gene>
    <name evidence="4" type="ORF">SAMN04490247_1427</name>
</gene>
<dbReference type="InterPro" id="IPR001119">
    <property type="entry name" value="SLH_dom"/>
</dbReference>
<dbReference type="RefSeq" id="WP_093193176.1">
    <property type="nucleotide sequence ID" value="NZ_FNEV01000003.1"/>
</dbReference>
<sequence>MKKRTAILTGALAATSVMSVQADDHTAADSFSDISENMTHYEAINQLYQKGVVSGFNDGTFRPNESLTRIEAALMLESALNLDFDGEVSHSFEDVPDKYNEVVDMLYEEGIFQGQSSDEFGTYDELTREQMAKVLVEAFDLQLQDVPTVHFDDRGWTSLGDYLDSVYHFGVASGYPNHEFGVGDPIKRQDFSAMLFNAMNVEDKDYEEQTALRDYEPSDFLAGGQEALDEVEAGGALFDTRLMLGQYFPTVTLEYGDPDEQVNIEGPRERYGNIFLGISGMNDDDADELVNSIAWFPDARGTGDSTLADVKASLGEPDEVYYNELFDGVSYRYNAGDYFVSFNANGEHQLSQGEDGLTQVDQVDESATLNLFQIRYTP</sequence>
<dbReference type="PANTHER" id="PTHR43308">
    <property type="entry name" value="OUTER MEMBRANE PROTEIN ALPHA-RELATED"/>
    <property type="match status" value="1"/>
</dbReference>
<evidence type="ECO:0000259" key="3">
    <source>
        <dbReference type="PROSITE" id="PS51272"/>
    </source>
</evidence>
<feature type="chain" id="PRO_5011758737" evidence="2">
    <location>
        <begin position="23"/>
        <end position="378"/>
    </location>
</feature>
<dbReference type="EMBL" id="FNEV01000003">
    <property type="protein sequence ID" value="SDJ27849.1"/>
    <property type="molecule type" value="Genomic_DNA"/>
</dbReference>
<feature type="domain" description="SLH" evidence="3">
    <location>
        <begin position="146"/>
        <end position="209"/>
    </location>
</feature>
<dbReference type="Pfam" id="PF00395">
    <property type="entry name" value="SLH"/>
    <property type="match status" value="3"/>
</dbReference>
<feature type="domain" description="SLH" evidence="3">
    <location>
        <begin position="27"/>
        <end position="90"/>
    </location>
</feature>
<reference evidence="5" key="1">
    <citation type="submission" date="2016-10" db="EMBL/GenBank/DDBJ databases">
        <authorList>
            <person name="Varghese N."/>
            <person name="Submissions S."/>
        </authorList>
    </citation>
    <scope>NUCLEOTIDE SEQUENCE [LARGE SCALE GENOMIC DNA]</scope>
    <source>
        <strain evidence="5">DSM 4771</strain>
    </source>
</reference>
<organism evidence="4 5">
    <name type="scientific">Salimicrobium halophilum</name>
    <dbReference type="NCBI Taxonomy" id="86666"/>
    <lineage>
        <taxon>Bacteria</taxon>
        <taxon>Bacillati</taxon>
        <taxon>Bacillota</taxon>
        <taxon>Bacilli</taxon>
        <taxon>Bacillales</taxon>
        <taxon>Bacillaceae</taxon>
        <taxon>Salimicrobium</taxon>
    </lineage>
</organism>
<dbReference type="Proteomes" id="UP000199225">
    <property type="component" value="Unassembled WGS sequence"/>
</dbReference>
<evidence type="ECO:0000256" key="1">
    <source>
        <dbReference type="ARBA" id="ARBA00022729"/>
    </source>
</evidence>
<name>A0A1G8SF37_9BACI</name>
<protein>
    <submittedName>
        <fullName evidence="4">S-layer homology domain-containing protein</fullName>
    </submittedName>
</protein>